<evidence type="ECO:0000313" key="2">
    <source>
        <dbReference type="Proteomes" id="UP000078561"/>
    </source>
</evidence>
<evidence type="ECO:0000313" key="1">
    <source>
        <dbReference type="EMBL" id="SAL97284.1"/>
    </source>
</evidence>
<dbReference type="EMBL" id="LT551682">
    <property type="protein sequence ID" value="SAL97284.1"/>
    <property type="molecule type" value="Genomic_DNA"/>
</dbReference>
<dbReference type="Proteomes" id="UP000078561">
    <property type="component" value="Unassembled WGS sequence"/>
</dbReference>
<gene>
    <name evidence="1" type="primary">ABSGL_02763.1 scaffold 3844</name>
</gene>
<accession>A0A163J5F5</accession>
<sequence length="301" mass="33880">MNSSTHAEIVNSLTDLTDDQMTSIFVDCFKKGGKLLAQRMDTRLREAATIVFKKKRQAEPVSEEAEPVSEEAEPVEAVVVSKKAVVAPTRSQATTEKSISKRTKVITNGAEARFVEFVQFAGKWKYTVPAEYPENAEVTPMLVDKIIRDPSLDYEAGVQQMIRSMNQWEKLGDCCHGRVIAHRISLALLSSEYPLGVMQFGKDFGIRESSLKFFRVGAKRMARLALEVSPGLWSCPEVIRAWDPLCRVISAVLMHKDVFDKHLETLRNSVVLDRLEKESARAHLDNIRKYAKASLKILPKD</sequence>
<protein>
    <submittedName>
        <fullName evidence="1">Uncharacterized protein</fullName>
    </submittedName>
</protein>
<name>A0A163J5F5_ABSGL</name>
<organism evidence="1">
    <name type="scientific">Absidia glauca</name>
    <name type="common">Pin mould</name>
    <dbReference type="NCBI Taxonomy" id="4829"/>
    <lineage>
        <taxon>Eukaryota</taxon>
        <taxon>Fungi</taxon>
        <taxon>Fungi incertae sedis</taxon>
        <taxon>Mucoromycota</taxon>
        <taxon>Mucoromycotina</taxon>
        <taxon>Mucoromycetes</taxon>
        <taxon>Mucorales</taxon>
        <taxon>Cunninghamellaceae</taxon>
        <taxon>Absidia</taxon>
    </lineage>
</organism>
<dbReference type="AlphaFoldDB" id="A0A163J5F5"/>
<reference evidence="1" key="1">
    <citation type="submission" date="2016-04" db="EMBL/GenBank/DDBJ databases">
        <authorList>
            <person name="Evans L.H."/>
            <person name="Alamgir A."/>
            <person name="Owens N."/>
            <person name="Weber N.D."/>
            <person name="Virtaneva K."/>
            <person name="Barbian K."/>
            <person name="Babar A."/>
            <person name="Rosenke K."/>
        </authorList>
    </citation>
    <scope>NUCLEOTIDE SEQUENCE [LARGE SCALE GENOMIC DNA]</scope>
    <source>
        <strain evidence="1">CBS 101.48</strain>
    </source>
</reference>
<dbReference type="InParanoid" id="A0A163J5F5"/>
<keyword evidence="2" id="KW-1185">Reference proteome</keyword>
<proteinExistence type="predicted"/>